<keyword evidence="1" id="KW-0472">Membrane</keyword>
<accession>A0A0B2A6F8</accession>
<keyword evidence="1" id="KW-1133">Transmembrane helix</keyword>
<evidence type="ECO:0008006" key="4">
    <source>
        <dbReference type="Google" id="ProtNLM"/>
    </source>
</evidence>
<dbReference type="OrthoDB" id="1644899at2"/>
<feature type="transmembrane region" description="Helical" evidence="1">
    <location>
        <begin position="121"/>
        <end position="139"/>
    </location>
</feature>
<evidence type="ECO:0000313" key="2">
    <source>
        <dbReference type="EMBL" id="KHK97293.1"/>
    </source>
</evidence>
<reference evidence="2 3" key="1">
    <citation type="submission" date="2014-11" db="EMBL/GenBank/DDBJ databases">
        <title>Genome sequence of Microbacterium mangrovi MUSC 115(T).</title>
        <authorList>
            <person name="Lee L.-H."/>
        </authorList>
    </citation>
    <scope>NUCLEOTIDE SEQUENCE [LARGE SCALE GENOMIC DNA]</scope>
    <source>
        <strain evidence="2 3">MUSC 115</strain>
    </source>
</reference>
<dbReference type="AlphaFoldDB" id="A0A0B2A6F8"/>
<protein>
    <recommendedName>
        <fullName evidence="4">DUF2871 domain-containing protein</fullName>
    </recommendedName>
</protein>
<proteinExistence type="predicted"/>
<feature type="transmembrane region" description="Helical" evidence="1">
    <location>
        <begin position="77"/>
        <end position="101"/>
    </location>
</feature>
<name>A0A0B2A6F8_9MICO</name>
<sequence length="144" mass="15316">MRAHAQRFLFVATCVYLALGLGAGLLYRELTKNAGLPDGQPLQLGVLHTHLLTLGFLASLLVLVLDRVVHLGQRALFPVFFWVYNAGVLLSAGMVAVHGVLALNGPVDSPAVSGMAGMGHIVLSIGLVVLMVIVGQSVWKQPQR</sequence>
<dbReference type="EMBL" id="JTDK01000010">
    <property type="protein sequence ID" value="KHK97293.1"/>
    <property type="molecule type" value="Genomic_DNA"/>
</dbReference>
<dbReference type="Pfam" id="PF11070">
    <property type="entry name" value="DUF2871"/>
    <property type="match status" value="1"/>
</dbReference>
<feature type="transmembrane region" description="Helical" evidence="1">
    <location>
        <begin position="7"/>
        <end position="27"/>
    </location>
</feature>
<dbReference type="InterPro" id="IPR021299">
    <property type="entry name" value="DUF2871"/>
</dbReference>
<dbReference type="RefSeq" id="WP_039399169.1">
    <property type="nucleotide sequence ID" value="NZ_JTDK01000010.1"/>
</dbReference>
<comment type="caution">
    <text evidence="2">The sequence shown here is derived from an EMBL/GenBank/DDBJ whole genome shotgun (WGS) entry which is preliminary data.</text>
</comment>
<gene>
    <name evidence="2" type="ORF">LK09_10755</name>
</gene>
<keyword evidence="1" id="KW-0812">Transmembrane</keyword>
<evidence type="ECO:0000256" key="1">
    <source>
        <dbReference type="SAM" id="Phobius"/>
    </source>
</evidence>
<feature type="transmembrane region" description="Helical" evidence="1">
    <location>
        <begin position="47"/>
        <end position="65"/>
    </location>
</feature>
<evidence type="ECO:0000313" key="3">
    <source>
        <dbReference type="Proteomes" id="UP000031030"/>
    </source>
</evidence>
<dbReference type="Proteomes" id="UP000031030">
    <property type="component" value="Unassembled WGS sequence"/>
</dbReference>
<keyword evidence="3" id="KW-1185">Reference proteome</keyword>
<organism evidence="2 3">
    <name type="scientific">Microbacterium mangrovi</name>
    <dbReference type="NCBI Taxonomy" id="1348253"/>
    <lineage>
        <taxon>Bacteria</taxon>
        <taxon>Bacillati</taxon>
        <taxon>Actinomycetota</taxon>
        <taxon>Actinomycetes</taxon>
        <taxon>Micrococcales</taxon>
        <taxon>Microbacteriaceae</taxon>
        <taxon>Microbacterium</taxon>
    </lineage>
</organism>
<dbReference type="STRING" id="1348253.LK09_10755"/>